<dbReference type="Proteomes" id="UP001597262">
    <property type="component" value="Unassembled WGS sequence"/>
</dbReference>
<name>A0ABW3RVE0_9BACL</name>
<evidence type="ECO:0000313" key="1">
    <source>
        <dbReference type="EMBL" id="MFD1175870.1"/>
    </source>
</evidence>
<comment type="caution">
    <text evidence="1">The sequence shown here is derived from an EMBL/GenBank/DDBJ whole genome shotgun (WGS) entry which is preliminary data.</text>
</comment>
<proteinExistence type="predicted"/>
<protein>
    <submittedName>
        <fullName evidence="1">DUF6138 family protein</fullName>
    </submittedName>
</protein>
<dbReference type="EMBL" id="JBHTLM010000003">
    <property type="protein sequence ID" value="MFD1175870.1"/>
    <property type="molecule type" value="Genomic_DNA"/>
</dbReference>
<reference evidence="2" key="1">
    <citation type="journal article" date="2019" name="Int. J. Syst. Evol. Microbiol.">
        <title>The Global Catalogue of Microorganisms (GCM) 10K type strain sequencing project: providing services to taxonomists for standard genome sequencing and annotation.</title>
        <authorList>
            <consortium name="The Broad Institute Genomics Platform"/>
            <consortium name="The Broad Institute Genome Sequencing Center for Infectious Disease"/>
            <person name="Wu L."/>
            <person name="Ma J."/>
        </authorList>
    </citation>
    <scope>NUCLEOTIDE SEQUENCE [LARGE SCALE GENOMIC DNA]</scope>
    <source>
        <strain evidence="2">CCUG 59189</strain>
    </source>
</reference>
<organism evidence="1 2">
    <name type="scientific">Paenibacillus puldeungensis</name>
    <dbReference type="NCBI Taxonomy" id="696536"/>
    <lineage>
        <taxon>Bacteria</taxon>
        <taxon>Bacillati</taxon>
        <taxon>Bacillota</taxon>
        <taxon>Bacilli</taxon>
        <taxon>Bacillales</taxon>
        <taxon>Paenibacillaceae</taxon>
        <taxon>Paenibacillus</taxon>
    </lineage>
</organism>
<gene>
    <name evidence="1" type="ORF">ACFQ3W_06065</name>
</gene>
<dbReference type="RefSeq" id="WP_379317658.1">
    <property type="nucleotide sequence ID" value="NZ_JBHTLM010000003.1"/>
</dbReference>
<evidence type="ECO:0000313" key="2">
    <source>
        <dbReference type="Proteomes" id="UP001597262"/>
    </source>
</evidence>
<sequence>MNQAVDAFLNKVWTEITTIYTKESKRIREFNKPSRLQAGVMQYLRVAWRKGKYAWAGGNIHIDVFEPFSWSDDSYKVEADTYITELTDELLTEELFPALCGRIDNLFRSDELGPRFFDYRFEVVFEFEWEKSKLTLNRELLNEPKLIGLQKTLEEFIQGKILSEPPVLPGEEDMFFFAQHLVNPDMMKQDENIVDPLIRRLSDKLRTNPKRKDEWVGHYTRALDYWARDHFLPQYFYQVSEYSTEWIAQEKAENPSVDADELNFFIYTALQIGFTEPDTRQKYLELAAQLGSQRAADYLRTGSGKFASTYRGERVECRNNDVTQTIEIRILSEEELAYGEALDYIIGLLKQGFPKGYMLKLKSRQKHFLPVKKLAKSNLHQFFAGAVTYPNLYPKLAEYANTAMEEFAWYEDVEPGEKSVMPGTYAVMGLGLYSESYFPLVCRYMELVDTEHQMVQDYYAEAFIEAHGVKAEHMPVIVSILLGGNEEGRLVKNFAIDRPELAEALHKALKGKEIHERELVLCRIFGSMKKLVAAAKKAEPPLKEGLEELVALQMLTFLK</sequence>
<dbReference type="Pfam" id="PF19635">
    <property type="entry name" value="DUF6138"/>
    <property type="match status" value="1"/>
</dbReference>
<keyword evidence="2" id="KW-1185">Reference proteome</keyword>
<accession>A0ABW3RVE0</accession>
<dbReference type="InterPro" id="IPR046136">
    <property type="entry name" value="DUF6138"/>
</dbReference>